<reference evidence="8 9" key="1">
    <citation type="submission" date="2020-08" db="EMBL/GenBank/DDBJ databases">
        <authorList>
            <person name="Seo M.-J."/>
        </authorList>
    </citation>
    <scope>NUCLEOTIDE SEQUENCE [LARGE SCALE GENOMIC DNA]</scope>
    <source>
        <strain evidence="8 9">KIGAM211</strain>
    </source>
</reference>
<evidence type="ECO:0000256" key="5">
    <source>
        <dbReference type="ARBA" id="ARBA00023136"/>
    </source>
</evidence>
<proteinExistence type="inferred from homology"/>
<feature type="transmembrane region" description="Helical" evidence="6">
    <location>
        <begin position="228"/>
        <end position="251"/>
    </location>
</feature>
<keyword evidence="5 6" id="KW-0472">Membrane</keyword>
<keyword evidence="3 6" id="KW-0812">Transmembrane</keyword>
<comment type="similarity">
    <text evidence="2">Belongs to the EamA transporter family.</text>
</comment>
<gene>
    <name evidence="8" type="ORF">H5V45_02810</name>
</gene>
<comment type="caution">
    <text evidence="8">The sequence shown here is derived from an EMBL/GenBank/DDBJ whole genome shotgun (WGS) entry which is preliminary data.</text>
</comment>
<dbReference type="InterPro" id="IPR000620">
    <property type="entry name" value="EamA_dom"/>
</dbReference>
<feature type="transmembrane region" description="Helical" evidence="6">
    <location>
        <begin position="143"/>
        <end position="165"/>
    </location>
</feature>
<comment type="subcellular location">
    <subcellularLocation>
        <location evidence="1">Membrane</location>
        <topology evidence="1">Multi-pass membrane protein</topology>
    </subcellularLocation>
</comment>
<feature type="domain" description="EamA" evidence="7">
    <location>
        <begin position="146"/>
        <end position="273"/>
    </location>
</feature>
<dbReference type="InterPro" id="IPR037185">
    <property type="entry name" value="EmrE-like"/>
</dbReference>
<evidence type="ECO:0000256" key="4">
    <source>
        <dbReference type="ARBA" id="ARBA00022989"/>
    </source>
</evidence>
<dbReference type="Gene3D" id="1.10.3730.20">
    <property type="match status" value="1"/>
</dbReference>
<evidence type="ECO:0000256" key="1">
    <source>
        <dbReference type="ARBA" id="ARBA00004141"/>
    </source>
</evidence>
<feature type="transmembrane region" description="Helical" evidence="6">
    <location>
        <begin position="204"/>
        <end position="222"/>
    </location>
</feature>
<dbReference type="Proteomes" id="UP000523955">
    <property type="component" value="Unassembled WGS sequence"/>
</dbReference>
<dbReference type="SUPFAM" id="SSF103481">
    <property type="entry name" value="Multidrug resistance efflux transporter EmrE"/>
    <property type="match status" value="2"/>
</dbReference>
<keyword evidence="9" id="KW-1185">Reference proteome</keyword>
<dbReference type="PANTHER" id="PTHR32322:SF2">
    <property type="entry name" value="EAMA DOMAIN-CONTAINING PROTEIN"/>
    <property type="match status" value="1"/>
</dbReference>
<dbReference type="RefSeq" id="WP_185251539.1">
    <property type="nucleotide sequence ID" value="NZ_JACKXE010000001.1"/>
</dbReference>
<sequence>MAVLLALFAALTYGLADFVGGFFSQRVSPWAVALCAQLGGATLVLLLTLVTEGSPTGADLAWCVVAGLGNGFGTAFLYRGLSSGRMGVVAPISGVGAALVPVVVGLVAGERPAALVWVGIVVALPGIWLVSREPDAAAPRLGAGVVDGVLAGLGFGTLFAALAQIPEEAGFLPLALNQLVAAGAVVAVAVVLRQPWVPREPRAAAGVLSGALGALATGSFMVATRSGFLTVTAVIASLYPAFTVLLAASVLREKVHRAQGVGLALCAVAIGLVASG</sequence>
<feature type="transmembrane region" description="Helical" evidence="6">
    <location>
        <begin position="171"/>
        <end position="192"/>
    </location>
</feature>
<dbReference type="Pfam" id="PF00892">
    <property type="entry name" value="EamA"/>
    <property type="match status" value="2"/>
</dbReference>
<feature type="transmembrane region" description="Helical" evidence="6">
    <location>
        <begin position="258"/>
        <end position="275"/>
    </location>
</feature>
<feature type="domain" description="EamA" evidence="7">
    <location>
        <begin position="2"/>
        <end position="131"/>
    </location>
</feature>
<evidence type="ECO:0000313" key="8">
    <source>
        <dbReference type="EMBL" id="MBB6626244.1"/>
    </source>
</evidence>
<dbReference type="InterPro" id="IPR050638">
    <property type="entry name" value="AA-Vitamin_Transporters"/>
</dbReference>
<name>A0A7X0RDF1_9ACTN</name>
<evidence type="ECO:0000256" key="3">
    <source>
        <dbReference type="ARBA" id="ARBA00022692"/>
    </source>
</evidence>
<keyword evidence="4 6" id="KW-1133">Transmembrane helix</keyword>
<dbReference type="PANTHER" id="PTHR32322">
    <property type="entry name" value="INNER MEMBRANE TRANSPORTER"/>
    <property type="match status" value="1"/>
</dbReference>
<organism evidence="8 9">
    <name type="scientific">Nocardioides luti</name>
    <dbReference type="NCBI Taxonomy" id="2761101"/>
    <lineage>
        <taxon>Bacteria</taxon>
        <taxon>Bacillati</taxon>
        <taxon>Actinomycetota</taxon>
        <taxon>Actinomycetes</taxon>
        <taxon>Propionibacteriales</taxon>
        <taxon>Nocardioidaceae</taxon>
        <taxon>Nocardioides</taxon>
    </lineage>
</organism>
<dbReference type="EMBL" id="JACKXE010000001">
    <property type="protein sequence ID" value="MBB6626244.1"/>
    <property type="molecule type" value="Genomic_DNA"/>
</dbReference>
<feature type="transmembrane region" description="Helical" evidence="6">
    <location>
        <begin position="88"/>
        <end position="108"/>
    </location>
</feature>
<dbReference type="GO" id="GO:0016020">
    <property type="term" value="C:membrane"/>
    <property type="evidence" value="ECO:0007669"/>
    <property type="project" value="UniProtKB-SubCell"/>
</dbReference>
<evidence type="ECO:0000256" key="6">
    <source>
        <dbReference type="SAM" id="Phobius"/>
    </source>
</evidence>
<evidence type="ECO:0000256" key="2">
    <source>
        <dbReference type="ARBA" id="ARBA00007362"/>
    </source>
</evidence>
<feature type="transmembrane region" description="Helical" evidence="6">
    <location>
        <begin position="114"/>
        <end position="131"/>
    </location>
</feature>
<dbReference type="AlphaFoldDB" id="A0A7X0RDF1"/>
<evidence type="ECO:0000259" key="7">
    <source>
        <dbReference type="Pfam" id="PF00892"/>
    </source>
</evidence>
<protein>
    <submittedName>
        <fullName evidence="8">DMT family transporter</fullName>
    </submittedName>
</protein>
<feature type="transmembrane region" description="Helical" evidence="6">
    <location>
        <begin position="59"/>
        <end position="81"/>
    </location>
</feature>
<evidence type="ECO:0000313" key="9">
    <source>
        <dbReference type="Proteomes" id="UP000523955"/>
    </source>
</evidence>
<accession>A0A7X0RDF1</accession>